<dbReference type="AlphaFoldDB" id="A0A975BAS8"/>
<dbReference type="EMBL" id="CP061799">
    <property type="protein sequence ID" value="QTA81819.1"/>
    <property type="molecule type" value="Genomic_DNA"/>
</dbReference>
<sequence>MNIPKHIAQIPEEEKIPVVIDLLEIINFQYEEIQKLKDEIARLKGEKGKPDIKPSRLEKPDTSKKKDKGSDEKRPGSVKRQKTASLEIHKEEIIKPEVIPPGSVQRGYKEYTVQDIAGIHFGPNLQNFILYQHYHSHVTQPLIAQQL</sequence>
<reference evidence="2" key="1">
    <citation type="journal article" date="2021" name="Microb. Physiol.">
        <title>Proteogenomic Insights into the Physiology of Marine, Sulfate-Reducing, Filamentous Desulfonema limicola and Desulfonema magnum.</title>
        <authorList>
            <person name="Schnaars V."/>
            <person name="Wohlbrand L."/>
            <person name="Scheve S."/>
            <person name="Hinrichs C."/>
            <person name="Reinhardt R."/>
            <person name="Rabus R."/>
        </authorList>
    </citation>
    <scope>NUCLEOTIDE SEQUENCE</scope>
    <source>
        <strain evidence="2">5ac10</strain>
    </source>
</reference>
<evidence type="ECO:0008006" key="4">
    <source>
        <dbReference type="Google" id="ProtNLM"/>
    </source>
</evidence>
<dbReference type="KEGG" id="dli:dnl_41700"/>
<evidence type="ECO:0000256" key="1">
    <source>
        <dbReference type="SAM" id="MobiDB-lite"/>
    </source>
</evidence>
<keyword evidence="3" id="KW-1185">Reference proteome</keyword>
<organism evidence="2 3">
    <name type="scientific">Desulfonema limicola</name>
    <dbReference type="NCBI Taxonomy" id="45656"/>
    <lineage>
        <taxon>Bacteria</taxon>
        <taxon>Pseudomonadati</taxon>
        <taxon>Thermodesulfobacteriota</taxon>
        <taxon>Desulfobacteria</taxon>
        <taxon>Desulfobacterales</taxon>
        <taxon>Desulfococcaceae</taxon>
        <taxon>Desulfonema</taxon>
    </lineage>
</organism>
<proteinExistence type="predicted"/>
<dbReference type="RefSeq" id="WP_207687807.1">
    <property type="nucleotide sequence ID" value="NZ_CP061799.1"/>
</dbReference>
<feature type="region of interest" description="Disordered" evidence="1">
    <location>
        <begin position="43"/>
        <end position="86"/>
    </location>
</feature>
<evidence type="ECO:0000313" key="3">
    <source>
        <dbReference type="Proteomes" id="UP000663720"/>
    </source>
</evidence>
<protein>
    <recommendedName>
        <fullName evidence="4">Transposase</fullName>
    </recommendedName>
</protein>
<feature type="compositionally biased region" description="Basic and acidic residues" evidence="1">
    <location>
        <begin position="43"/>
        <end position="75"/>
    </location>
</feature>
<gene>
    <name evidence="2" type="ORF">dnl_41700</name>
</gene>
<evidence type="ECO:0000313" key="2">
    <source>
        <dbReference type="EMBL" id="QTA81819.1"/>
    </source>
</evidence>
<name>A0A975BAS8_9BACT</name>
<accession>A0A975BAS8</accession>
<dbReference type="Proteomes" id="UP000663720">
    <property type="component" value="Chromosome"/>
</dbReference>